<keyword evidence="9" id="KW-1185">Reference proteome</keyword>
<proteinExistence type="inferred from homology"/>
<evidence type="ECO:0000256" key="1">
    <source>
        <dbReference type="ARBA" id="ARBA00001946"/>
    </source>
</evidence>
<dbReference type="PROSITE" id="PS51462">
    <property type="entry name" value="NUDIX"/>
    <property type="match status" value="1"/>
</dbReference>
<dbReference type="Proteomes" id="UP000324497">
    <property type="component" value="Chromosome"/>
</dbReference>
<dbReference type="PANTHER" id="PTHR43758:SF2">
    <property type="entry name" value="OXIDIZED PURINE NUCLEOSIDE TRIPHOSPHATE HYDROLASE"/>
    <property type="match status" value="1"/>
</dbReference>
<dbReference type="KEGG" id="lng:BSQ50_01595"/>
<gene>
    <name evidence="8" type="ORF">BSQ50_01595</name>
</gene>
<dbReference type="GO" id="GO:0016818">
    <property type="term" value="F:hydrolase activity, acting on acid anhydrides, in phosphorus-containing anhydrides"/>
    <property type="evidence" value="ECO:0007669"/>
    <property type="project" value="TreeGrafter"/>
</dbReference>
<dbReference type="CDD" id="cd18875">
    <property type="entry name" value="NUDIX_Hydrolase"/>
    <property type="match status" value="1"/>
</dbReference>
<keyword evidence="4 6" id="KW-0378">Hydrolase</keyword>
<accession>A0A3Q8CB35</accession>
<evidence type="ECO:0000313" key="8">
    <source>
        <dbReference type="EMBL" id="AUJ31372.1"/>
    </source>
</evidence>
<dbReference type="Gene3D" id="3.90.79.10">
    <property type="entry name" value="Nucleoside Triphosphate Pyrophosphohydrolase"/>
    <property type="match status" value="1"/>
</dbReference>
<dbReference type="Pfam" id="PF00293">
    <property type="entry name" value="NUDIX"/>
    <property type="match status" value="1"/>
</dbReference>
<dbReference type="EMBL" id="CP018180">
    <property type="protein sequence ID" value="AUJ31372.1"/>
    <property type="molecule type" value="Genomic_DNA"/>
</dbReference>
<evidence type="ECO:0000256" key="5">
    <source>
        <dbReference type="ARBA" id="ARBA00022842"/>
    </source>
</evidence>
<dbReference type="InterPro" id="IPR020476">
    <property type="entry name" value="Nudix_hydrolase"/>
</dbReference>
<dbReference type="GO" id="GO:0005737">
    <property type="term" value="C:cytoplasm"/>
    <property type="evidence" value="ECO:0007669"/>
    <property type="project" value="TreeGrafter"/>
</dbReference>
<comment type="similarity">
    <text evidence="2 6">Belongs to the Nudix hydrolase family.</text>
</comment>
<evidence type="ECO:0000259" key="7">
    <source>
        <dbReference type="PROSITE" id="PS51462"/>
    </source>
</evidence>
<dbReference type="InterPro" id="IPR020084">
    <property type="entry name" value="NUDIX_hydrolase_CS"/>
</dbReference>
<evidence type="ECO:0000256" key="3">
    <source>
        <dbReference type="ARBA" id="ARBA00022723"/>
    </source>
</evidence>
<evidence type="ECO:0000313" key="9">
    <source>
        <dbReference type="Proteomes" id="UP000324497"/>
    </source>
</evidence>
<evidence type="ECO:0000256" key="4">
    <source>
        <dbReference type="ARBA" id="ARBA00022801"/>
    </source>
</evidence>
<dbReference type="AlphaFoldDB" id="A0A3Q8CB35"/>
<organism evidence="8 9">
    <name type="scientific">Liquorilactobacillus nagelii</name>
    <dbReference type="NCBI Taxonomy" id="82688"/>
    <lineage>
        <taxon>Bacteria</taxon>
        <taxon>Bacillati</taxon>
        <taxon>Bacillota</taxon>
        <taxon>Bacilli</taxon>
        <taxon>Lactobacillales</taxon>
        <taxon>Lactobacillaceae</taxon>
        <taxon>Liquorilactobacillus</taxon>
    </lineage>
</organism>
<evidence type="ECO:0000256" key="6">
    <source>
        <dbReference type="RuleBase" id="RU003476"/>
    </source>
</evidence>
<dbReference type="PROSITE" id="PS00893">
    <property type="entry name" value="NUDIX_BOX"/>
    <property type="match status" value="1"/>
</dbReference>
<dbReference type="SUPFAM" id="SSF55811">
    <property type="entry name" value="Nudix"/>
    <property type="match status" value="1"/>
</dbReference>
<protein>
    <submittedName>
        <fullName evidence="8">DNA mismatch repair protein MutT</fullName>
    </submittedName>
</protein>
<dbReference type="PRINTS" id="PR00502">
    <property type="entry name" value="NUDIXFAMILY"/>
</dbReference>
<dbReference type="PANTHER" id="PTHR43758">
    <property type="entry name" value="7,8-DIHYDRO-8-OXOGUANINE TRIPHOSPHATASE"/>
    <property type="match status" value="1"/>
</dbReference>
<dbReference type="RefSeq" id="WP_148126244.1">
    <property type="nucleotide sequence ID" value="NZ_CP018180.1"/>
</dbReference>
<feature type="domain" description="Nudix hydrolase" evidence="7">
    <location>
        <begin position="6"/>
        <end position="131"/>
    </location>
</feature>
<reference evidence="8 9" key="1">
    <citation type="submission" date="2016-11" db="EMBL/GenBank/DDBJ databases">
        <title>Interaction between Lactobacillus species and yeast in water kefir.</title>
        <authorList>
            <person name="Behr J."/>
            <person name="Xu D."/>
            <person name="Vogel R.F."/>
        </authorList>
    </citation>
    <scope>NUCLEOTIDE SEQUENCE [LARGE SCALE GENOMIC DNA]</scope>
    <source>
        <strain evidence="8 9">TMW 1.1827</strain>
    </source>
</reference>
<keyword evidence="3" id="KW-0479">Metal-binding</keyword>
<evidence type="ECO:0000256" key="2">
    <source>
        <dbReference type="ARBA" id="ARBA00005582"/>
    </source>
</evidence>
<dbReference type="GO" id="GO:0046872">
    <property type="term" value="F:metal ion binding"/>
    <property type="evidence" value="ECO:0007669"/>
    <property type="project" value="UniProtKB-KW"/>
</dbReference>
<comment type="cofactor">
    <cofactor evidence="1">
        <name>Mg(2+)</name>
        <dbReference type="ChEBI" id="CHEBI:18420"/>
    </cofactor>
</comment>
<dbReference type="InterPro" id="IPR015797">
    <property type="entry name" value="NUDIX_hydrolase-like_dom_sf"/>
</dbReference>
<dbReference type="InterPro" id="IPR000086">
    <property type="entry name" value="NUDIX_hydrolase_dom"/>
</dbReference>
<keyword evidence="5" id="KW-0460">Magnesium</keyword>
<name>A0A3Q8CB35_9LACO</name>
<sequence length="151" mass="17161">MDRSVKTTLTNLCLIYDDTGHVLVEDRKSPNWPGITFPGGHVEAGESMSVAAIREVFEETGLTVAELQLCGIKDWINEDGSRYLVLLYKTNNFIGKIKSSSEGKVFWTELSKLKLLKLADGMDELVKIFLQPNLSEQFLYQENSRWKSRTQ</sequence>